<dbReference type="Gene3D" id="1.10.287.1120">
    <property type="entry name" value="Bipartite methylase S protein"/>
    <property type="match status" value="1"/>
</dbReference>
<keyword evidence="2" id="KW-0680">Restriction system</keyword>
<proteinExistence type="inferred from homology"/>
<evidence type="ECO:0000313" key="7">
    <source>
        <dbReference type="Proteomes" id="UP000309544"/>
    </source>
</evidence>
<evidence type="ECO:0000259" key="5">
    <source>
        <dbReference type="Pfam" id="PF01420"/>
    </source>
</evidence>
<sequence>MNYPAYPTYKESGIAWLGAVPEHWEVKRGRFVMQVNPPAPRLRALKDVDEVSFIPMEAVNENGGFKTEQTKLKAECSSGYTEFQENDVVVAKITPCFENGKGSIATGLTNFVAYGTTELHVLRSRDCLDYRFLFYVTISDVFREIGKSEMYGAGGQKRVPPEFCKDFPIGVPPLSEQTAIADFLDRETGRIDTLIAKKRRLIGLLKEKRSALISRTVTRGLPADAAREFRLEPHTRYKDSGIEWLGDVPEGWILKAIKWETQVQRGASPRPIDDPVYFDDYGEYSWVRISDVTSAGMYLEQTEQRLSELGSSLSVKLQPGSLFLSIAGTVGKPCISRIKCCIHDGFVYFPKWKDESRYLFYIFASGEPYKGLGKMGTQLNLNTDTVGGIVIGIPTIEEQTAIANYLDRETAKIDKLIDKVEEAIERLQEYRTALITAAVTGKIDVRYAAERAVRYGLAAEEGEAYG</sequence>
<evidence type="ECO:0000313" key="6">
    <source>
        <dbReference type="EMBL" id="TNJ35930.1"/>
    </source>
</evidence>
<evidence type="ECO:0000256" key="3">
    <source>
        <dbReference type="ARBA" id="ARBA00023125"/>
    </source>
</evidence>
<keyword evidence="4" id="KW-0175">Coiled coil</keyword>
<feature type="domain" description="Type I restriction modification DNA specificity" evidence="5">
    <location>
        <begin position="278"/>
        <end position="425"/>
    </location>
</feature>
<dbReference type="GO" id="GO:0003677">
    <property type="term" value="F:DNA binding"/>
    <property type="evidence" value="ECO:0007669"/>
    <property type="project" value="UniProtKB-KW"/>
</dbReference>
<organism evidence="6 7">
    <name type="scientific">Prosthecochloris vibrioformis</name>
    <name type="common">Chlorobium vibrioforme</name>
    <dbReference type="NCBI Taxonomy" id="1098"/>
    <lineage>
        <taxon>Bacteria</taxon>
        <taxon>Pseudomonadati</taxon>
        <taxon>Chlorobiota</taxon>
        <taxon>Chlorobiia</taxon>
        <taxon>Chlorobiales</taxon>
        <taxon>Chlorobiaceae</taxon>
        <taxon>Prosthecochloris</taxon>
    </lineage>
</organism>
<comment type="caution">
    <text evidence="6">The sequence shown here is derived from an EMBL/GenBank/DDBJ whole genome shotgun (WGS) entry which is preliminary data.</text>
</comment>
<dbReference type="PANTHER" id="PTHR43140:SF1">
    <property type="entry name" value="TYPE I RESTRICTION ENZYME ECOKI SPECIFICITY SUBUNIT"/>
    <property type="match status" value="1"/>
</dbReference>
<dbReference type="GO" id="GO:0004519">
    <property type="term" value="F:endonuclease activity"/>
    <property type="evidence" value="ECO:0007669"/>
    <property type="project" value="UniProtKB-KW"/>
</dbReference>
<feature type="coiled-coil region" evidence="4">
    <location>
        <begin position="406"/>
        <end position="433"/>
    </location>
</feature>
<dbReference type="SUPFAM" id="SSF116734">
    <property type="entry name" value="DNA methylase specificity domain"/>
    <property type="match status" value="2"/>
</dbReference>
<dbReference type="EMBL" id="VDCI01000010">
    <property type="protein sequence ID" value="TNJ35930.1"/>
    <property type="molecule type" value="Genomic_DNA"/>
</dbReference>
<dbReference type="InterPro" id="IPR051212">
    <property type="entry name" value="Type-I_RE_S_subunit"/>
</dbReference>
<dbReference type="PANTHER" id="PTHR43140">
    <property type="entry name" value="TYPE-1 RESTRICTION ENZYME ECOKI SPECIFICITY PROTEIN"/>
    <property type="match status" value="1"/>
</dbReference>
<dbReference type="CDD" id="cd17260">
    <property type="entry name" value="RMtype1_S_EcoEI-TRD1-CR1_like"/>
    <property type="match status" value="1"/>
</dbReference>
<keyword evidence="3" id="KW-0238">DNA-binding</keyword>
<protein>
    <submittedName>
        <fullName evidence="6">Restriction endonuclease subunit S</fullName>
    </submittedName>
</protein>
<reference evidence="6 7" key="1">
    <citation type="submission" date="2019-05" db="EMBL/GenBank/DDBJ databases">
        <title>Draft Whole-Genome sequence of the green sulfur bacterium Prosthecochloris vibrioformis DSM 260.</title>
        <authorList>
            <person name="Meyer T.E."/>
            <person name="Kyndt J.A."/>
        </authorList>
    </citation>
    <scope>NUCLEOTIDE SEQUENCE [LARGE SCALE GENOMIC DNA]</scope>
    <source>
        <strain evidence="6 7">DSM 260</strain>
    </source>
</reference>
<keyword evidence="6" id="KW-0540">Nuclease</keyword>
<dbReference type="RefSeq" id="WP_139626873.1">
    <property type="nucleotide sequence ID" value="NZ_VDCI01000010.1"/>
</dbReference>
<dbReference type="InterPro" id="IPR044946">
    <property type="entry name" value="Restrct_endonuc_typeI_TRD_sf"/>
</dbReference>
<evidence type="ECO:0000256" key="4">
    <source>
        <dbReference type="SAM" id="Coils"/>
    </source>
</evidence>
<comment type="similarity">
    <text evidence="1">Belongs to the type-I restriction system S methylase family.</text>
</comment>
<dbReference type="CDD" id="cd17283">
    <property type="entry name" value="RMtype1_S_Hpy180ORF7835P_TRD2-CR2_like"/>
    <property type="match status" value="1"/>
</dbReference>
<dbReference type="GO" id="GO:0009307">
    <property type="term" value="P:DNA restriction-modification system"/>
    <property type="evidence" value="ECO:0007669"/>
    <property type="project" value="UniProtKB-KW"/>
</dbReference>
<keyword evidence="7" id="KW-1185">Reference proteome</keyword>
<dbReference type="Proteomes" id="UP000309544">
    <property type="component" value="Unassembled WGS sequence"/>
</dbReference>
<dbReference type="InterPro" id="IPR000055">
    <property type="entry name" value="Restrct_endonuc_typeI_TRD"/>
</dbReference>
<keyword evidence="6" id="KW-0378">Hydrolase</keyword>
<dbReference type="Pfam" id="PF01420">
    <property type="entry name" value="Methylase_S"/>
    <property type="match status" value="2"/>
</dbReference>
<dbReference type="Gene3D" id="3.90.220.20">
    <property type="entry name" value="DNA methylase specificity domains"/>
    <property type="match status" value="2"/>
</dbReference>
<name>A0A5C4RXV5_PROVB</name>
<keyword evidence="6" id="KW-0255">Endonuclease</keyword>
<gene>
    <name evidence="6" type="ORF">FGF68_09655</name>
</gene>
<accession>A0A5C4RXV5</accession>
<evidence type="ECO:0000256" key="1">
    <source>
        <dbReference type="ARBA" id="ARBA00010923"/>
    </source>
</evidence>
<dbReference type="AlphaFoldDB" id="A0A5C4RXV5"/>
<feature type="domain" description="Type I restriction modification DNA specificity" evidence="5">
    <location>
        <begin position="21"/>
        <end position="189"/>
    </location>
</feature>
<evidence type="ECO:0000256" key="2">
    <source>
        <dbReference type="ARBA" id="ARBA00022747"/>
    </source>
</evidence>